<reference evidence="2" key="1">
    <citation type="submission" date="2016-10" db="EMBL/GenBank/DDBJ databases">
        <authorList>
            <person name="Varghese N."/>
            <person name="Submissions S."/>
        </authorList>
    </citation>
    <scope>NUCLEOTIDE SEQUENCE [LARGE SCALE GENOMIC DNA]</scope>
    <source>
        <strain evidence="2">DSM 10014</strain>
    </source>
</reference>
<evidence type="ECO:0000313" key="2">
    <source>
        <dbReference type="Proteomes" id="UP000183076"/>
    </source>
</evidence>
<evidence type="ECO:0000313" key="1">
    <source>
        <dbReference type="EMBL" id="SDW14918.1"/>
    </source>
</evidence>
<name>A0A1H2R6S3_9RHOB</name>
<proteinExistence type="predicted"/>
<dbReference type="Proteomes" id="UP000183076">
    <property type="component" value="Unassembled WGS sequence"/>
</dbReference>
<accession>A0A1H2R6S3</accession>
<gene>
    <name evidence="1" type="ORF">SAMN04488041_101402</name>
</gene>
<dbReference type="EMBL" id="FNNB01000001">
    <property type="protein sequence ID" value="SDW14918.1"/>
    <property type="molecule type" value="Genomic_DNA"/>
</dbReference>
<dbReference type="AlphaFoldDB" id="A0A1H2R6S3"/>
<protein>
    <submittedName>
        <fullName evidence="1">Uncharacterized protein</fullName>
    </submittedName>
</protein>
<organism evidence="1 2">
    <name type="scientific">Sulfitobacter pontiacus</name>
    <dbReference type="NCBI Taxonomy" id="60137"/>
    <lineage>
        <taxon>Bacteria</taxon>
        <taxon>Pseudomonadati</taxon>
        <taxon>Pseudomonadota</taxon>
        <taxon>Alphaproteobacteria</taxon>
        <taxon>Rhodobacterales</taxon>
        <taxon>Roseobacteraceae</taxon>
        <taxon>Sulfitobacter</taxon>
    </lineage>
</organism>
<sequence>MSCSPSVYHPVYRRGVFERLNGENCLAATADLSVVPLQKRLSLVGHAVRTNEMLWFSHVMAFFQPIHEAAGRSIPKFIAVEVRLLCLRCRKRSGKHRQPSYQRRVRDLDAGHLCQQFASGEFDFRSWDLFHRFRPLFDFDEGFSCPLRRRASVFREFNRVSDGLEFDIHSLPQVDSFPNVTSKGSFAT</sequence>
<dbReference type="STRING" id="60137.SAMN04488041_101402"/>